<accession>A0A5K7ZYY9</accession>
<keyword evidence="1" id="KW-0408">Iron</keyword>
<dbReference type="EMBL" id="AP021876">
    <property type="protein sequence ID" value="BBO85438.1"/>
    <property type="molecule type" value="Genomic_DNA"/>
</dbReference>
<dbReference type="RefSeq" id="WP_155325050.1">
    <property type="nucleotide sequence ID" value="NZ_AP021876.1"/>
</dbReference>
<dbReference type="InterPro" id="IPR053184">
    <property type="entry name" value="FeoA-like"/>
</dbReference>
<dbReference type="Pfam" id="PF04023">
    <property type="entry name" value="FeoA"/>
    <property type="match status" value="1"/>
</dbReference>
<dbReference type="PANTHER" id="PTHR43151:SF1">
    <property type="entry name" value="SSR2333 PROTEIN"/>
    <property type="match status" value="1"/>
</dbReference>
<sequence>MNTKALTQLASGTNSRIVRIRGGHHFLSRVTSIGFTIGTPVLVLQNYRRLPLLVYLRDTQVAIDRREAEKIYVDET</sequence>
<organism evidence="3 4">
    <name type="scientific">Desulfosarcina ovata subsp. sediminis</name>
    <dbReference type="NCBI Taxonomy" id="885957"/>
    <lineage>
        <taxon>Bacteria</taxon>
        <taxon>Pseudomonadati</taxon>
        <taxon>Thermodesulfobacteriota</taxon>
        <taxon>Desulfobacteria</taxon>
        <taxon>Desulfobacterales</taxon>
        <taxon>Desulfosarcinaceae</taxon>
        <taxon>Desulfosarcina</taxon>
    </lineage>
</organism>
<dbReference type="Proteomes" id="UP000425960">
    <property type="component" value="Chromosome"/>
</dbReference>
<name>A0A5K7ZYY9_9BACT</name>
<dbReference type="InterPro" id="IPR008988">
    <property type="entry name" value="Transcriptional_repressor_C"/>
</dbReference>
<dbReference type="InterPro" id="IPR038157">
    <property type="entry name" value="FeoA_core_dom"/>
</dbReference>
<gene>
    <name evidence="3" type="ORF">DSCO28_60040</name>
</gene>
<dbReference type="InterPro" id="IPR007167">
    <property type="entry name" value="Fe-transptr_FeoA-like"/>
</dbReference>
<evidence type="ECO:0000313" key="4">
    <source>
        <dbReference type="Proteomes" id="UP000425960"/>
    </source>
</evidence>
<feature type="domain" description="Ferrous iron transporter FeoA-like" evidence="2">
    <location>
        <begin position="4"/>
        <end position="75"/>
    </location>
</feature>
<evidence type="ECO:0000256" key="1">
    <source>
        <dbReference type="ARBA" id="ARBA00023004"/>
    </source>
</evidence>
<evidence type="ECO:0000313" key="3">
    <source>
        <dbReference type="EMBL" id="BBO85438.1"/>
    </source>
</evidence>
<dbReference type="SMART" id="SM00899">
    <property type="entry name" value="FeoA"/>
    <property type="match status" value="1"/>
</dbReference>
<dbReference type="AlphaFoldDB" id="A0A5K7ZYY9"/>
<reference evidence="3 4" key="1">
    <citation type="submission" date="2019-11" db="EMBL/GenBank/DDBJ databases">
        <title>Comparative genomics of hydrocarbon-degrading Desulfosarcina strains.</title>
        <authorList>
            <person name="Watanabe M."/>
            <person name="Kojima H."/>
            <person name="Fukui M."/>
        </authorList>
    </citation>
    <scope>NUCLEOTIDE SEQUENCE [LARGE SCALE GENOMIC DNA]</scope>
    <source>
        <strain evidence="3 4">28bB2T</strain>
    </source>
</reference>
<protein>
    <recommendedName>
        <fullName evidence="2">Ferrous iron transporter FeoA-like domain-containing protein</fullName>
    </recommendedName>
</protein>
<dbReference type="GO" id="GO:0046914">
    <property type="term" value="F:transition metal ion binding"/>
    <property type="evidence" value="ECO:0007669"/>
    <property type="project" value="InterPro"/>
</dbReference>
<dbReference type="SUPFAM" id="SSF50037">
    <property type="entry name" value="C-terminal domain of transcriptional repressors"/>
    <property type="match status" value="1"/>
</dbReference>
<dbReference type="PANTHER" id="PTHR43151">
    <property type="entry name" value="FEOA FAMILY PROTEIN"/>
    <property type="match status" value="1"/>
</dbReference>
<dbReference type="KEGG" id="dov:DSCO28_60040"/>
<dbReference type="Gene3D" id="2.30.30.90">
    <property type="match status" value="1"/>
</dbReference>
<evidence type="ECO:0000259" key="2">
    <source>
        <dbReference type="SMART" id="SM00899"/>
    </source>
</evidence>
<proteinExistence type="predicted"/>